<proteinExistence type="predicted"/>
<evidence type="ECO:0000313" key="2">
    <source>
        <dbReference type="EMBL" id="KAA1081605.1"/>
    </source>
</evidence>
<sequence length="102" mass="11980">MVFLQLIIVYKAMIIPTFLLEHNPCFITQKLNTIFCQAPLPSFILLFLLFFALYHQVCLVSFFLFLFTVSRFLCHHFLKEKKGNLMYTFSSDHLSLIPPVDT</sequence>
<protein>
    <submittedName>
        <fullName evidence="2">Uncharacterized protein</fullName>
    </submittedName>
</protein>
<evidence type="ECO:0000256" key="1">
    <source>
        <dbReference type="SAM" id="Phobius"/>
    </source>
</evidence>
<keyword evidence="1" id="KW-0812">Transmembrane</keyword>
<comment type="caution">
    <text evidence="2">The sequence shown here is derived from an EMBL/GenBank/DDBJ whole genome shotgun (WGS) entry which is preliminary data.</text>
</comment>
<accession>A0A5B0MXC2</accession>
<keyword evidence="1" id="KW-0472">Membrane</keyword>
<keyword evidence="1" id="KW-1133">Transmembrane helix</keyword>
<reference evidence="2 3" key="1">
    <citation type="submission" date="2019-05" db="EMBL/GenBank/DDBJ databases">
        <title>Emergence of the Ug99 lineage of the wheat stem rust pathogen through somatic hybridization.</title>
        <authorList>
            <person name="Li F."/>
            <person name="Upadhyaya N.M."/>
            <person name="Sperschneider J."/>
            <person name="Matny O."/>
            <person name="Nguyen-Phuc H."/>
            <person name="Mago R."/>
            <person name="Raley C."/>
            <person name="Miller M.E."/>
            <person name="Silverstein K.A.T."/>
            <person name="Henningsen E."/>
            <person name="Hirsch C.D."/>
            <person name="Visser B."/>
            <person name="Pretorius Z.A."/>
            <person name="Steffenson B.J."/>
            <person name="Schwessinger B."/>
            <person name="Dodds P.N."/>
            <person name="Figueroa M."/>
        </authorList>
    </citation>
    <scope>NUCLEOTIDE SEQUENCE [LARGE SCALE GENOMIC DNA]</scope>
    <source>
        <strain evidence="2 3">Ug99</strain>
    </source>
</reference>
<organism evidence="2 3">
    <name type="scientific">Puccinia graminis f. sp. tritici</name>
    <dbReference type="NCBI Taxonomy" id="56615"/>
    <lineage>
        <taxon>Eukaryota</taxon>
        <taxon>Fungi</taxon>
        <taxon>Dikarya</taxon>
        <taxon>Basidiomycota</taxon>
        <taxon>Pucciniomycotina</taxon>
        <taxon>Pucciniomycetes</taxon>
        <taxon>Pucciniales</taxon>
        <taxon>Pucciniaceae</taxon>
        <taxon>Puccinia</taxon>
    </lineage>
</organism>
<feature type="transmembrane region" description="Helical" evidence="1">
    <location>
        <begin position="43"/>
        <end position="69"/>
    </location>
</feature>
<gene>
    <name evidence="2" type="ORF">PGTUg99_021626</name>
</gene>
<dbReference type="AlphaFoldDB" id="A0A5B0MXC2"/>
<dbReference type="Proteomes" id="UP000325313">
    <property type="component" value="Unassembled WGS sequence"/>
</dbReference>
<name>A0A5B0MXC2_PUCGR</name>
<evidence type="ECO:0000313" key="3">
    <source>
        <dbReference type="Proteomes" id="UP000325313"/>
    </source>
</evidence>
<dbReference type="EMBL" id="VDEP01000441">
    <property type="protein sequence ID" value="KAA1081605.1"/>
    <property type="molecule type" value="Genomic_DNA"/>
</dbReference>